<keyword evidence="2" id="KW-1185">Reference proteome</keyword>
<organism evidence="1 2">
    <name type="scientific">Streptomyces decoyicus</name>
    <dbReference type="NCBI Taxonomy" id="249567"/>
    <lineage>
        <taxon>Bacteria</taxon>
        <taxon>Bacillati</taxon>
        <taxon>Actinomycetota</taxon>
        <taxon>Actinomycetes</taxon>
        <taxon>Kitasatosporales</taxon>
        <taxon>Streptomycetaceae</taxon>
        <taxon>Streptomyces</taxon>
    </lineage>
</organism>
<sequence length="155" mass="16461">MGWPLGCTSTLIQSEGHEPLRIYRRIVASLGAATLAAGTLTGVTAAPAPAATKVSFEFNHYDPRDEILIYINGVGSSSVEFRNEGDKVCAWDGASDGGYITGSISSGVTASTKGHNSPYHACKSKNVAEGKTLYLQACFKKAGFSYCSPRYKVWA</sequence>
<dbReference type="EMBL" id="CP109106">
    <property type="protein sequence ID" value="WSB70006.1"/>
    <property type="molecule type" value="Genomic_DNA"/>
</dbReference>
<reference evidence="1 2" key="1">
    <citation type="submission" date="2022-10" db="EMBL/GenBank/DDBJ databases">
        <title>The complete genomes of actinobacterial strains from the NBC collection.</title>
        <authorList>
            <person name="Joergensen T.S."/>
            <person name="Alvarez Arevalo M."/>
            <person name="Sterndorff E.B."/>
            <person name="Faurdal D."/>
            <person name="Vuksanovic O."/>
            <person name="Mourched A.-S."/>
            <person name="Charusanti P."/>
            <person name="Shaw S."/>
            <person name="Blin K."/>
            <person name="Weber T."/>
        </authorList>
    </citation>
    <scope>NUCLEOTIDE SEQUENCE [LARGE SCALE GENOMIC DNA]</scope>
    <source>
        <strain evidence="1 2">NBC 01774</strain>
    </source>
</reference>
<dbReference type="RefSeq" id="WP_326619568.1">
    <property type="nucleotide sequence ID" value="NZ_CP109106.1"/>
</dbReference>
<protein>
    <submittedName>
        <fullName evidence="1">Uncharacterized protein</fullName>
    </submittedName>
</protein>
<gene>
    <name evidence="1" type="ORF">OG863_19785</name>
</gene>
<dbReference type="Proteomes" id="UP001344251">
    <property type="component" value="Chromosome"/>
</dbReference>
<name>A0ABZ1FHY8_9ACTN</name>
<evidence type="ECO:0000313" key="2">
    <source>
        <dbReference type="Proteomes" id="UP001344251"/>
    </source>
</evidence>
<evidence type="ECO:0000313" key="1">
    <source>
        <dbReference type="EMBL" id="WSB70006.1"/>
    </source>
</evidence>
<proteinExistence type="predicted"/>
<accession>A0ABZ1FHY8</accession>